<accession>A0A1H6F4D3</accession>
<evidence type="ECO:0000259" key="1">
    <source>
        <dbReference type="Pfam" id="PF13472"/>
    </source>
</evidence>
<protein>
    <submittedName>
        <fullName evidence="2">Lysophospholipase L1</fullName>
    </submittedName>
</protein>
<feature type="domain" description="SGNH hydrolase-type esterase" evidence="1">
    <location>
        <begin position="8"/>
        <end position="185"/>
    </location>
</feature>
<gene>
    <name evidence="2" type="ORF">SAMN05444920_1618</name>
</gene>
<dbReference type="InterPro" id="IPR053140">
    <property type="entry name" value="GDSL_Rv0518-like"/>
</dbReference>
<dbReference type="RefSeq" id="WP_103965003.1">
    <property type="nucleotide sequence ID" value="NZ_FNVT01000061.1"/>
</dbReference>
<proteinExistence type="predicted"/>
<dbReference type="CDD" id="cd01832">
    <property type="entry name" value="SGNH_hydrolase_like_1"/>
    <property type="match status" value="1"/>
</dbReference>
<dbReference type="AlphaFoldDB" id="A0A1H6F4D3"/>
<dbReference type="OrthoDB" id="3474033at2"/>
<name>A0A1H6F4D3_9ACTN</name>
<dbReference type="InterPro" id="IPR013830">
    <property type="entry name" value="SGNH_hydro"/>
</dbReference>
<evidence type="ECO:0000313" key="3">
    <source>
        <dbReference type="Proteomes" id="UP000236732"/>
    </source>
</evidence>
<sequence>MAWRTYVALGDSLSAGRGDTDLDGARNGWARRLAALLTKRTGMTCHFTNLARDGAIARDVIDEQLPALPAVDLISLTIGMNDVQLPAFSFKEFASELDQIFPALAETRATILAITLPDIAHLLSMPPELVPIAKDRMRQASDAIREHAAAEHVVLLDAWREPEVRDLALYNDDRMRHPNAKGHQLIATRLADLLTER</sequence>
<dbReference type="InterPro" id="IPR036514">
    <property type="entry name" value="SGNH_hydro_sf"/>
</dbReference>
<dbReference type="PANTHER" id="PTHR43784:SF2">
    <property type="entry name" value="GDSL-LIKE LIPASE_ACYLHYDROLASE, PUTATIVE (AFU_ORTHOLOGUE AFUA_2G00820)-RELATED"/>
    <property type="match status" value="1"/>
</dbReference>
<dbReference type="Proteomes" id="UP000236732">
    <property type="component" value="Unassembled WGS sequence"/>
</dbReference>
<dbReference type="Gene3D" id="3.40.50.1110">
    <property type="entry name" value="SGNH hydrolase"/>
    <property type="match status" value="1"/>
</dbReference>
<dbReference type="SUPFAM" id="SSF52266">
    <property type="entry name" value="SGNH hydrolase"/>
    <property type="match status" value="1"/>
</dbReference>
<reference evidence="2 3" key="1">
    <citation type="submission" date="2016-10" db="EMBL/GenBank/DDBJ databases">
        <authorList>
            <person name="de Groot N.N."/>
        </authorList>
    </citation>
    <scope>NUCLEOTIDE SEQUENCE [LARGE SCALE GENOMIC DNA]</scope>
    <source>
        <strain evidence="2 3">CGMCC 4.7037</strain>
    </source>
</reference>
<dbReference type="EMBL" id="FNVT01000061">
    <property type="protein sequence ID" value="SEH04119.1"/>
    <property type="molecule type" value="Genomic_DNA"/>
</dbReference>
<organism evidence="2 3">
    <name type="scientific">Nonomuraea solani</name>
    <dbReference type="NCBI Taxonomy" id="1144553"/>
    <lineage>
        <taxon>Bacteria</taxon>
        <taxon>Bacillati</taxon>
        <taxon>Actinomycetota</taxon>
        <taxon>Actinomycetes</taxon>
        <taxon>Streptosporangiales</taxon>
        <taxon>Streptosporangiaceae</taxon>
        <taxon>Nonomuraea</taxon>
    </lineage>
</organism>
<dbReference type="PANTHER" id="PTHR43784">
    <property type="entry name" value="GDSL-LIKE LIPASE/ACYLHYDROLASE, PUTATIVE (AFU_ORTHOLOGUE AFUA_2G00820)-RELATED"/>
    <property type="match status" value="1"/>
</dbReference>
<dbReference type="Pfam" id="PF13472">
    <property type="entry name" value="Lipase_GDSL_2"/>
    <property type="match status" value="1"/>
</dbReference>
<evidence type="ECO:0000313" key="2">
    <source>
        <dbReference type="EMBL" id="SEH04119.1"/>
    </source>
</evidence>
<keyword evidence="3" id="KW-1185">Reference proteome</keyword>